<evidence type="ECO:0000256" key="1">
    <source>
        <dbReference type="SAM" id="MobiDB-lite"/>
    </source>
</evidence>
<feature type="region of interest" description="Disordered" evidence="1">
    <location>
        <begin position="1"/>
        <end position="21"/>
    </location>
</feature>
<gene>
    <name evidence="2" type="ORF">METZ01_LOCUS218105</name>
</gene>
<dbReference type="AlphaFoldDB" id="A0A382FTF4"/>
<evidence type="ECO:0000313" key="2">
    <source>
        <dbReference type="EMBL" id="SVB65251.1"/>
    </source>
</evidence>
<reference evidence="2" key="1">
    <citation type="submission" date="2018-05" db="EMBL/GenBank/DDBJ databases">
        <authorList>
            <person name="Lanie J.A."/>
            <person name="Ng W.-L."/>
            <person name="Kazmierczak K.M."/>
            <person name="Andrzejewski T.M."/>
            <person name="Davidsen T.M."/>
            <person name="Wayne K.J."/>
            <person name="Tettelin H."/>
            <person name="Glass J.I."/>
            <person name="Rusch D."/>
            <person name="Podicherti R."/>
            <person name="Tsui H.-C.T."/>
            <person name="Winkler M.E."/>
        </authorList>
    </citation>
    <scope>NUCLEOTIDE SEQUENCE</scope>
</reference>
<feature type="non-terminal residue" evidence="2">
    <location>
        <position position="50"/>
    </location>
</feature>
<feature type="compositionally biased region" description="Basic residues" evidence="1">
    <location>
        <begin position="1"/>
        <end position="12"/>
    </location>
</feature>
<feature type="non-terminal residue" evidence="2">
    <location>
        <position position="1"/>
    </location>
</feature>
<protein>
    <submittedName>
        <fullName evidence="2">Uncharacterized protein</fullName>
    </submittedName>
</protein>
<name>A0A382FTF4_9ZZZZ</name>
<proteinExistence type="predicted"/>
<dbReference type="EMBL" id="UINC01051285">
    <property type="protein sequence ID" value="SVB65251.1"/>
    <property type="molecule type" value="Genomic_DNA"/>
</dbReference>
<sequence length="50" mass="5357">GVHPRLARRSQHRPVEHRAGADHQAELVAAARGEHCRLPLPAAGLSASFV</sequence>
<accession>A0A382FTF4</accession>
<organism evidence="2">
    <name type="scientific">marine metagenome</name>
    <dbReference type="NCBI Taxonomy" id="408172"/>
    <lineage>
        <taxon>unclassified sequences</taxon>
        <taxon>metagenomes</taxon>
        <taxon>ecological metagenomes</taxon>
    </lineage>
</organism>